<organism evidence="6 7">
    <name type="scientific">Neolecta irregularis (strain DAH-3)</name>
    <dbReference type="NCBI Taxonomy" id="1198029"/>
    <lineage>
        <taxon>Eukaryota</taxon>
        <taxon>Fungi</taxon>
        <taxon>Dikarya</taxon>
        <taxon>Ascomycota</taxon>
        <taxon>Taphrinomycotina</taxon>
        <taxon>Neolectales</taxon>
        <taxon>Neolectaceae</taxon>
        <taxon>Neolecta</taxon>
    </lineage>
</organism>
<dbReference type="GO" id="GO:0048188">
    <property type="term" value="C:Set1C/COMPASS complex"/>
    <property type="evidence" value="ECO:0007669"/>
    <property type="project" value="EnsemblFungi"/>
</dbReference>
<dbReference type="EMBL" id="LXFE01004040">
    <property type="protein sequence ID" value="OLL21999.1"/>
    <property type="molecule type" value="Genomic_DNA"/>
</dbReference>
<accession>A0A1U7LH78</accession>
<feature type="region of interest" description="Disordered" evidence="4">
    <location>
        <begin position="1"/>
        <end position="43"/>
    </location>
</feature>
<evidence type="ECO:0000259" key="5">
    <source>
        <dbReference type="PROSITE" id="PS50188"/>
    </source>
</evidence>
<evidence type="ECO:0000256" key="3">
    <source>
        <dbReference type="ARBA" id="ARBA00038149"/>
    </source>
</evidence>
<dbReference type="SUPFAM" id="SSF49899">
    <property type="entry name" value="Concanavalin A-like lectins/glucanases"/>
    <property type="match status" value="1"/>
</dbReference>
<dbReference type="PANTHER" id="PTHR10598">
    <property type="entry name" value="SET1/ASH2 HISTONE METHYLTRANSFERASE COMPLEX SUBUNIT ASH2"/>
    <property type="match status" value="1"/>
</dbReference>
<dbReference type="PANTHER" id="PTHR10598:SF0">
    <property type="entry name" value="SET1_ASH2 HISTONE METHYLTRANSFERASE COMPLEX SUBUNIT ASH2"/>
    <property type="match status" value="1"/>
</dbReference>
<evidence type="ECO:0000256" key="1">
    <source>
        <dbReference type="ARBA" id="ARBA00004123"/>
    </source>
</evidence>
<dbReference type="GO" id="GO:0048189">
    <property type="term" value="C:Lid2 complex"/>
    <property type="evidence" value="ECO:0007669"/>
    <property type="project" value="EnsemblFungi"/>
</dbReference>
<dbReference type="InterPro" id="IPR001870">
    <property type="entry name" value="B30.2/SPRY"/>
</dbReference>
<dbReference type="CDD" id="cd12872">
    <property type="entry name" value="SPRY_Ash2"/>
    <property type="match status" value="1"/>
</dbReference>
<dbReference type="InterPro" id="IPR013320">
    <property type="entry name" value="ConA-like_dom_sf"/>
</dbReference>
<comment type="similarity">
    <text evidence="3">Belongs to the cclA family.</text>
</comment>
<reference evidence="6 7" key="1">
    <citation type="submission" date="2016-04" db="EMBL/GenBank/DDBJ databases">
        <title>Evolutionary innovation and constraint leading to complex multicellularity in the Ascomycota.</title>
        <authorList>
            <person name="Cisse O."/>
            <person name="Nguyen A."/>
            <person name="Hewitt D.A."/>
            <person name="Jedd G."/>
            <person name="Stajich J.E."/>
        </authorList>
    </citation>
    <scope>NUCLEOTIDE SEQUENCE [LARGE SCALE GENOMIC DNA]</scope>
    <source>
        <strain evidence="6 7">DAH-3</strain>
    </source>
</reference>
<dbReference type="Gene3D" id="2.60.120.920">
    <property type="match status" value="1"/>
</dbReference>
<dbReference type="PROSITE" id="PS50188">
    <property type="entry name" value="B302_SPRY"/>
    <property type="match status" value="1"/>
</dbReference>
<dbReference type="STRING" id="1198029.A0A1U7LH78"/>
<dbReference type="Proteomes" id="UP000186594">
    <property type="component" value="Unassembled WGS sequence"/>
</dbReference>
<comment type="caution">
    <text evidence="6">The sequence shown here is derived from an EMBL/GenBank/DDBJ whole genome shotgun (WGS) entry which is preliminary data.</text>
</comment>
<feature type="domain" description="B30.2/SPRY" evidence="5">
    <location>
        <begin position="83"/>
        <end position="267"/>
    </location>
</feature>
<dbReference type="InterPro" id="IPR043136">
    <property type="entry name" value="B30.2/SPRY_sf"/>
</dbReference>
<sequence>MASPPDANTAIGTRKKAPKDPTGSANNRSSRIKPPPHKPSDFCTVPKPATLLAAATSLDLPRSFYSYSEIPENRRGFRYTPCEATTLLPSLMYRQIELPPYRAAVNPHDSSSAALIDGDALSVSTNKGFRTARANVCVREGSWYVEFIIERAAGDNGGHVRIGWARREASLDAPVGFDGYSYGIRDVSGEKVHFSRPRPFMKPFITGDVIGMHISLPPILSQSLDSQSHPVSRERMPIRYKGQLYFEQFEYAVTKAMDDLLYPTANELKSSKPPALLGSFIRVYNNGNYVGTAFEDMFAFMPPYSQLSQSKRTLDDGMCGYFPAISVYRSGSVRFNFGPNFSHPPADLFTNDNVRPLCERYEEQIAEDIVWDVVDELCFEIEDEADMGPVAANQPVASVLTQGPSEIKEIIEDL</sequence>
<dbReference type="GO" id="GO:0000976">
    <property type="term" value="F:transcription cis-regulatory region binding"/>
    <property type="evidence" value="ECO:0007669"/>
    <property type="project" value="TreeGrafter"/>
</dbReference>
<evidence type="ECO:0000313" key="7">
    <source>
        <dbReference type="Proteomes" id="UP000186594"/>
    </source>
</evidence>
<evidence type="ECO:0000256" key="2">
    <source>
        <dbReference type="ARBA" id="ARBA00023242"/>
    </source>
</evidence>
<dbReference type="OMA" id="RINFEDM"/>
<dbReference type="GO" id="GO:0045814">
    <property type="term" value="P:negative regulation of gene expression, epigenetic"/>
    <property type="evidence" value="ECO:0007669"/>
    <property type="project" value="EnsemblFungi"/>
</dbReference>
<evidence type="ECO:0000313" key="6">
    <source>
        <dbReference type="EMBL" id="OLL21999.1"/>
    </source>
</evidence>
<keyword evidence="2" id="KW-0539">Nucleus</keyword>
<protein>
    <submittedName>
        <fullName evidence="6">Set1 complex component ash2</fullName>
    </submittedName>
</protein>
<gene>
    <name evidence="6" type="ORF">NEOLI_003082</name>
</gene>
<keyword evidence="7" id="KW-1185">Reference proteome</keyword>
<dbReference type="OrthoDB" id="10266026at2759"/>
<dbReference type="InterPro" id="IPR003877">
    <property type="entry name" value="SPRY_dom"/>
</dbReference>
<comment type="subcellular location">
    <subcellularLocation>
        <location evidence="1">Nucleus</location>
    </subcellularLocation>
</comment>
<dbReference type="InterPro" id="IPR037353">
    <property type="entry name" value="ASH2"/>
</dbReference>
<evidence type="ECO:0000256" key="4">
    <source>
        <dbReference type="SAM" id="MobiDB-lite"/>
    </source>
</evidence>
<name>A0A1U7LH78_NEOID</name>
<proteinExistence type="inferred from homology"/>
<dbReference type="SMART" id="SM00449">
    <property type="entry name" value="SPRY"/>
    <property type="match status" value="1"/>
</dbReference>
<dbReference type="AlphaFoldDB" id="A0A1U7LH78"/>